<protein>
    <recommendedName>
        <fullName evidence="3">Indoleacetamide hydrolase</fullName>
    </recommendedName>
</protein>
<evidence type="ECO:0000256" key="2">
    <source>
        <dbReference type="ARBA" id="ARBA00009199"/>
    </source>
</evidence>
<evidence type="ECO:0000256" key="1">
    <source>
        <dbReference type="ARBA" id="ARBA00003871"/>
    </source>
</evidence>
<dbReference type="Gene3D" id="3.90.1300.10">
    <property type="entry name" value="Amidase signature (AS) domain"/>
    <property type="match status" value="1"/>
</dbReference>
<dbReference type="InterPro" id="IPR023631">
    <property type="entry name" value="Amidase_dom"/>
</dbReference>
<dbReference type="Proteomes" id="UP000219167">
    <property type="component" value="Unassembled WGS sequence"/>
</dbReference>
<keyword evidence="6" id="KW-1185">Reference proteome</keyword>
<dbReference type="OrthoDB" id="9777859at2"/>
<dbReference type="Pfam" id="PF01425">
    <property type="entry name" value="Amidase"/>
    <property type="match status" value="1"/>
</dbReference>
<dbReference type="PANTHER" id="PTHR11895">
    <property type="entry name" value="TRANSAMIDASE"/>
    <property type="match status" value="1"/>
</dbReference>
<dbReference type="InterPro" id="IPR036928">
    <property type="entry name" value="AS_sf"/>
</dbReference>
<feature type="domain" description="Amidase" evidence="4">
    <location>
        <begin position="29"/>
        <end position="457"/>
    </location>
</feature>
<evidence type="ECO:0000313" key="6">
    <source>
        <dbReference type="Proteomes" id="UP000219167"/>
    </source>
</evidence>
<proteinExistence type="inferred from homology"/>
<evidence type="ECO:0000259" key="4">
    <source>
        <dbReference type="Pfam" id="PF01425"/>
    </source>
</evidence>
<comment type="function">
    <text evidence="1">Hydrolyzes indole-3-acetamide (IAM) into indole-3-acetic acid (IAA).</text>
</comment>
<organism evidence="5 6">
    <name type="scientific">Rhizobium subbaraonis</name>
    <dbReference type="NCBI Taxonomy" id="908946"/>
    <lineage>
        <taxon>Bacteria</taxon>
        <taxon>Pseudomonadati</taxon>
        <taxon>Pseudomonadota</taxon>
        <taxon>Alphaproteobacteria</taxon>
        <taxon>Hyphomicrobiales</taxon>
        <taxon>Rhizobiaceae</taxon>
        <taxon>Rhizobium/Agrobacterium group</taxon>
        <taxon>Rhizobium</taxon>
    </lineage>
</organism>
<name>A0A285U1L4_9HYPH</name>
<dbReference type="RefSeq" id="WP_097136170.1">
    <property type="nucleotide sequence ID" value="NZ_OBQD01000002.1"/>
</dbReference>
<dbReference type="InterPro" id="IPR000120">
    <property type="entry name" value="Amidase"/>
</dbReference>
<dbReference type="EMBL" id="OBQD01000002">
    <property type="protein sequence ID" value="SOC35712.1"/>
    <property type="molecule type" value="Genomic_DNA"/>
</dbReference>
<reference evidence="5 6" key="1">
    <citation type="submission" date="2017-08" db="EMBL/GenBank/DDBJ databases">
        <authorList>
            <person name="de Groot N.N."/>
        </authorList>
    </citation>
    <scope>NUCLEOTIDE SEQUENCE [LARGE SCALE GENOMIC DNA]</scope>
    <source>
        <strain evidence="5 6">JC85</strain>
    </source>
</reference>
<accession>A0A285U1L4</accession>
<dbReference type="PANTHER" id="PTHR11895:SF7">
    <property type="entry name" value="GLUTAMYL-TRNA(GLN) AMIDOTRANSFERASE SUBUNIT A, MITOCHONDRIAL"/>
    <property type="match status" value="1"/>
</dbReference>
<evidence type="ECO:0000256" key="3">
    <source>
        <dbReference type="ARBA" id="ARBA00021874"/>
    </source>
</evidence>
<dbReference type="GO" id="GO:0003824">
    <property type="term" value="F:catalytic activity"/>
    <property type="evidence" value="ECO:0007669"/>
    <property type="project" value="InterPro"/>
</dbReference>
<dbReference type="InterPro" id="IPR020556">
    <property type="entry name" value="Amidase_CS"/>
</dbReference>
<evidence type="ECO:0000313" key="5">
    <source>
        <dbReference type="EMBL" id="SOC35712.1"/>
    </source>
</evidence>
<sequence length="478" mass="50299">MTIRDFDYVTADAVGVAEAVAAGVLTPNEAVDEAFAAIRRVNPALNAVILEMREAAQAQLASLPAEAPLRGVPMLLKDDCPSYAGVEMSYGCRAAVGNVSKADHAIVSRYRAAGLVVVGKTNMPEMSCNIATEPTLHGPTLNPWNVEASVGGSSGGSAAAVASGMVPLAYGNDGAGSIRIPASNTGLFGLKPSRGRTPCGPISSENWGGLVCHHVLTRSVRDSALMLDLTSGPEPGPLYVAPTPEGPFLSAIERGQAPLRIGLVSETALGMSVDLEVGAALERAVAKVEALGNHVVPISLSHDGEALAEALRKLIATYTAIEVEDIAQDTGYPADDRHFEPVNVALAEYGRSLSASEVIRARNRVNATARCFARSFAEVDLIMSPVMPCLPQPLDTFNVRSTDWRRFTDLFLSASVFTHPANAAGIPAMSVPLEMSAGGLPIGIQFLAPYGEEARLLTLAGHLERHYPWSVRRPAIHA</sequence>
<dbReference type="PROSITE" id="PS00571">
    <property type="entry name" value="AMIDASES"/>
    <property type="match status" value="1"/>
</dbReference>
<gene>
    <name evidence="5" type="ORF">SAMN05892877_10248</name>
</gene>
<comment type="similarity">
    <text evidence="2">Belongs to the amidase family.</text>
</comment>
<dbReference type="SUPFAM" id="SSF75304">
    <property type="entry name" value="Amidase signature (AS) enzymes"/>
    <property type="match status" value="1"/>
</dbReference>
<dbReference type="AlphaFoldDB" id="A0A285U1L4"/>